<dbReference type="InterPro" id="IPR005337">
    <property type="entry name" value="RapZ-like"/>
</dbReference>
<keyword evidence="3" id="KW-1185">Reference proteome</keyword>
<dbReference type="Proteomes" id="UP001499930">
    <property type="component" value="Unassembled WGS sequence"/>
</dbReference>
<name>A0ABP6LCE1_9ACTN</name>
<dbReference type="Pfam" id="PF22740">
    <property type="entry name" value="PapZ_C"/>
    <property type="match status" value="1"/>
</dbReference>
<sequence>MTTTVEVVSFGYGHQEPPEADIVIDARRLFRNPHHNPAMREMTGLDRAVYDHVMATPGITAVVRHTVACVLDLISATGGPVIVGCGCVGGRHRSVSLARAIAGELAVLGIGLGVAVRLVHRDVDKPVIQR</sequence>
<dbReference type="PANTHER" id="PTHR30448:SF0">
    <property type="entry name" value="RNASE ADAPTER PROTEIN RAPZ"/>
    <property type="match status" value="1"/>
</dbReference>
<gene>
    <name evidence="2" type="ORF">GCM10017559_76760</name>
</gene>
<comment type="caution">
    <text evidence="2">The sequence shown here is derived from an EMBL/GenBank/DDBJ whole genome shotgun (WGS) entry which is preliminary data.</text>
</comment>
<dbReference type="PANTHER" id="PTHR30448">
    <property type="entry name" value="RNASE ADAPTER PROTEIN RAPZ"/>
    <property type="match status" value="1"/>
</dbReference>
<proteinExistence type="predicted"/>
<protein>
    <recommendedName>
        <fullName evidence="1">RapZ C-terminal domain-containing protein</fullName>
    </recommendedName>
</protein>
<feature type="domain" description="RapZ C-terminal" evidence="1">
    <location>
        <begin position="4"/>
        <end position="123"/>
    </location>
</feature>
<evidence type="ECO:0000259" key="1">
    <source>
        <dbReference type="Pfam" id="PF22740"/>
    </source>
</evidence>
<organism evidence="2 3">
    <name type="scientific">Streptosporangium longisporum</name>
    <dbReference type="NCBI Taxonomy" id="46187"/>
    <lineage>
        <taxon>Bacteria</taxon>
        <taxon>Bacillati</taxon>
        <taxon>Actinomycetota</taxon>
        <taxon>Actinomycetes</taxon>
        <taxon>Streptosporangiales</taxon>
        <taxon>Streptosporangiaceae</taxon>
        <taxon>Streptosporangium</taxon>
    </lineage>
</organism>
<evidence type="ECO:0000313" key="3">
    <source>
        <dbReference type="Proteomes" id="UP001499930"/>
    </source>
</evidence>
<dbReference type="EMBL" id="BAAAWD010000027">
    <property type="protein sequence ID" value="GAA3037528.1"/>
    <property type="molecule type" value="Genomic_DNA"/>
</dbReference>
<accession>A0ABP6LCE1</accession>
<reference evidence="3" key="1">
    <citation type="journal article" date="2019" name="Int. J. Syst. Evol. Microbiol.">
        <title>The Global Catalogue of Microorganisms (GCM) 10K type strain sequencing project: providing services to taxonomists for standard genome sequencing and annotation.</title>
        <authorList>
            <consortium name="The Broad Institute Genomics Platform"/>
            <consortium name="The Broad Institute Genome Sequencing Center for Infectious Disease"/>
            <person name="Wu L."/>
            <person name="Ma J."/>
        </authorList>
    </citation>
    <scope>NUCLEOTIDE SEQUENCE [LARGE SCALE GENOMIC DNA]</scope>
    <source>
        <strain evidence="3">JCM 3106</strain>
    </source>
</reference>
<dbReference type="InterPro" id="IPR053931">
    <property type="entry name" value="RapZ_C"/>
</dbReference>
<evidence type="ECO:0000313" key="2">
    <source>
        <dbReference type="EMBL" id="GAA3037528.1"/>
    </source>
</evidence>
<dbReference type="RefSeq" id="WP_344906155.1">
    <property type="nucleotide sequence ID" value="NZ_BAAAWD010000027.1"/>
</dbReference>